<keyword evidence="5 7" id="KW-1133">Transmembrane helix</keyword>
<dbReference type="GO" id="GO:0005886">
    <property type="term" value="C:plasma membrane"/>
    <property type="evidence" value="ECO:0007669"/>
    <property type="project" value="UniProtKB-SubCell"/>
</dbReference>
<dbReference type="PANTHER" id="PTHR43744">
    <property type="entry name" value="ABC TRANSPORTER PERMEASE PROTEIN MG189-RELATED-RELATED"/>
    <property type="match status" value="1"/>
</dbReference>
<evidence type="ECO:0000256" key="3">
    <source>
        <dbReference type="ARBA" id="ARBA00022475"/>
    </source>
</evidence>
<organism evidence="9 10">
    <name type="scientific">Microlunatus parietis</name>
    <dbReference type="NCBI Taxonomy" id="682979"/>
    <lineage>
        <taxon>Bacteria</taxon>
        <taxon>Bacillati</taxon>
        <taxon>Actinomycetota</taxon>
        <taxon>Actinomycetes</taxon>
        <taxon>Propionibacteriales</taxon>
        <taxon>Propionibacteriaceae</taxon>
        <taxon>Microlunatus</taxon>
    </lineage>
</organism>
<dbReference type="Proteomes" id="UP000569914">
    <property type="component" value="Unassembled WGS sequence"/>
</dbReference>
<feature type="transmembrane region" description="Helical" evidence="7">
    <location>
        <begin position="266"/>
        <end position="285"/>
    </location>
</feature>
<evidence type="ECO:0000256" key="2">
    <source>
        <dbReference type="ARBA" id="ARBA00022448"/>
    </source>
</evidence>
<feature type="transmembrane region" description="Helical" evidence="7">
    <location>
        <begin position="191"/>
        <end position="216"/>
    </location>
</feature>
<keyword evidence="10" id="KW-1185">Reference proteome</keyword>
<dbReference type="GO" id="GO:0055085">
    <property type="term" value="P:transmembrane transport"/>
    <property type="evidence" value="ECO:0007669"/>
    <property type="project" value="InterPro"/>
</dbReference>
<keyword evidence="4 7" id="KW-0812">Transmembrane</keyword>
<sequence length="300" mass="32272">MSNWRDTRPVWMGRPSILARAGRGIVLGLACLAVIVPFVAVIMTSIASQREVSAAGGFVLFTTDPTLAAYRAVLSGGVVTRALFVSIGVTVVGTILSVVCTIMLAYALSRPGTLLHKPILLLTLFTLLFSPGMIPMYLIVRQLGLIDNLAALILPVLINAFNVIVMRSFFLELPGELIESAKIDGAGELRILTTIVVPLSKAVIAVVGLFYAVAYWNAFFSALLYLPSPEKWPLQLVLRTFVVNQTPLGTDELAVGAETMPPQTSIQMAILVISIVPILIVYPFIQKHFSKGLLIGAVKG</sequence>
<evidence type="ECO:0000256" key="1">
    <source>
        <dbReference type="ARBA" id="ARBA00004651"/>
    </source>
</evidence>
<dbReference type="InterPro" id="IPR035906">
    <property type="entry name" value="MetI-like_sf"/>
</dbReference>
<feature type="domain" description="ABC transmembrane type-1" evidence="8">
    <location>
        <begin position="83"/>
        <end position="281"/>
    </location>
</feature>
<feature type="transmembrane region" description="Helical" evidence="7">
    <location>
        <begin position="83"/>
        <end position="107"/>
    </location>
</feature>
<evidence type="ECO:0000256" key="6">
    <source>
        <dbReference type="ARBA" id="ARBA00023136"/>
    </source>
</evidence>
<dbReference type="RefSeq" id="WP_179756365.1">
    <property type="nucleotide sequence ID" value="NZ_JACCBU010000001.1"/>
</dbReference>
<keyword evidence="6 7" id="KW-0472">Membrane</keyword>
<dbReference type="PROSITE" id="PS50928">
    <property type="entry name" value="ABC_TM1"/>
    <property type="match status" value="1"/>
</dbReference>
<evidence type="ECO:0000256" key="5">
    <source>
        <dbReference type="ARBA" id="ARBA00022989"/>
    </source>
</evidence>
<evidence type="ECO:0000259" key="8">
    <source>
        <dbReference type="PROSITE" id="PS50928"/>
    </source>
</evidence>
<dbReference type="PANTHER" id="PTHR43744:SF9">
    <property type="entry name" value="POLYGALACTURONAN_RHAMNOGALACTURONAN TRANSPORT SYSTEM PERMEASE PROTEIN YTCP"/>
    <property type="match status" value="1"/>
</dbReference>
<evidence type="ECO:0000313" key="10">
    <source>
        <dbReference type="Proteomes" id="UP000569914"/>
    </source>
</evidence>
<feature type="transmembrane region" description="Helical" evidence="7">
    <location>
        <begin position="119"/>
        <end position="140"/>
    </location>
</feature>
<comment type="caution">
    <text evidence="9">The sequence shown here is derived from an EMBL/GenBank/DDBJ whole genome shotgun (WGS) entry which is preliminary data.</text>
</comment>
<accession>A0A7Y9LBV6</accession>
<comment type="similarity">
    <text evidence="7">Belongs to the binding-protein-dependent transport system permease family.</text>
</comment>
<keyword evidence="9" id="KW-0762">Sugar transport</keyword>
<comment type="subcellular location">
    <subcellularLocation>
        <location evidence="1 7">Cell membrane</location>
        <topology evidence="1 7">Multi-pass membrane protein</topology>
    </subcellularLocation>
</comment>
<dbReference type="InterPro" id="IPR000515">
    <property type="entry name" value="MetI-like"/>
</dbReference>
<dbReference type="SUPFAM" id="SSF161098">
    <property type="entry name" value="MetI-like"/>
    <property type="match status" value="1"/>
</dbReference>
<feature type="transmembrane region" description="Helical" evidence="7">
    <location>
        <begin position="152"/>
        <end position="170"/>
    </location>
</feature>
<name>A0A7Y9LBV6_9ACTN</name>
<feature type="transmembrane region" description="Helical" evidence="7">
    <location>
        <begin position="21"/>
        <end position="43"/>
    </location>
</feature>
<keyword evidence="3" id="KW-1003">Cell membrane</keyword>
<dbReference type="AlphaFoldDB" id="A0A7Y9LBV6"/>
<dbReference type="Pfam" id="PF00528">
    <property type="entry name" value="BPD_transp_1"/>
    <property type="match status" value="1"/>
</dbReference>
<keyword evidence="2 7" id="KW-0813">Transport</keyword>
<gene>
    <name evidence="9" type="ORF">BKA15_005548</name>
</gene>
<protein>
    <submittedName>
        <fullName evidence="9">Multiple sugar transport system permease protein/putative aldouronate transport system permease protein</fullName>
    </submittedName>
</protein>
<reference evidence="9 10" key="1">
    <citation type="submission" date="2020-07" db="EMBL/GenBank/DDBJ databases">
        <title>Sequencing the genomes of 1000 actinobacteria strains.</title>
        <authorList>
            <person name="Klenk H.-P."/>
        </authorList>
    </citation>
    <scope>NUCLEOTIDE SEQUENCE [LARGE SCALE GENOMIC DNA]</scope>
    <source>
        <strain evidence="9 10">DSM 22083</strain>
    </source>
</reference>
<proteinExistence type="inferred from homology"/>
<evidence type="ECO:0000313" key="9">
    <source>
        <dbReference type="EMBL" id="NYE74219.1"/>
    </source>
</evidence>
<dbReference type="Gene3D" id="1.10.3720.10">
    <property type="entry name" value="MetI-like"/>
    <property type="match status" value="1"/>
</dbReference>
<dbReference type="CDD" id="cd06261">
    <property type="entry name" value="TM_PBP2"/>
    <property type="match status" value="1"/>
</dbReference>
<dbReference type="EMBL" id="JACCBU010000001">
    <property type="protein sequence ID" value="NYE74219.1"/>
    <property type="molecule type" value="Genomic_DNA"/>
</dbReference>
<evidence type="ECO:0000256" key="7">
    <source>
        <dbReference type="RuleBase" id="RU363032"/>
    </source>
</evidence>
<evidence type="ECO:0000256" key="4">
    <source>
        <dbReference type="ARBA" id="ARBA00022692"/>
    </source>
</evidence>